<dbReference type="PROSITE" id="PS51192">
    <property type="entry name" value="HELICASE_ATP_BIND_1"/>
    <property type="match status" value="1"/>
</dbReference>
<organism evidence="13 14">
    <name type="scientific">Methanococcus maripaludis KA1</name>
    <dbReference type="NCBI Taxonomy" id="637914"/>
    <lineage>
        <taxon>Archaea</taxon>
        <taxon>Methanobacteriati</taxon>
        <taxon>Methanobacteriota</taxon>
        <taxon>Methanomada group</taxon>
        <taxon>Methanococci</taxon>
        <taxon>Methanococcales</taxon>
        <taxon>Methanococcaceae</taxon>
        <taxon>Methanococcus</taxon>
    </lineage>
</organism>
<dbReference type="SUPFAM" id="SSF52540">
    <property type="entry name" value="P-loop containing nucleoside triphosphate hydrolases"/>
    <property type="match status" value="1"/>
</dbReference>
<evidence type="ECO:0000256" key="5">
    <source>
        <dbReference type="ARBA" id="ARBA00022840"/>
    </source>
</evidence>
<evidence type="ECO:0000313" key="14">
    <source>
        <dbReference type="Proteomes" id="UP000264208"/>
    </source>
</evidence>
<dbReference type="Proteomes" id="UP000264208">
    <property type="component" value="Chromosome"/>
</dbReference>
<dbReference type="Pfam" id="PF21280">
    <property type="entry name" value="Helicase_dom4_arc"/>
    <property type="match status" value="1"/>
</dbReference>
<dbReference type="HAMAP" id="MF_00442">
    <property type="entry name" value="Helicase_Hel308"/>
    <property type="match status" value="1"/>
</dbReference>
<dbReference type="Pfam" id="PF00270">
    <property type="entry name" value="DEAD"/>
    <property type="match status" value="1"/>
</dbReference>
<evidence type="ECO:0000256" key="6">
    <source>
        <dbReference type="ARBA" id="ARBA00023125"/>
    </source>
</evidence>
<evidence type="ECO:0000256" key="3">
    <source>
        <dbReference type="ARBA" id="ARBA00022801"/>
    </source>
</evidence>
<keyword evidence="8 10" id="KW-0413">Isomerase</keyword>
<keyword evidence="7 10" id="KW-0234">DNA repair</keyword>
<dbReference type="GO" id="GO:0006281">
    <property type="term" value="P:DNA repair"/>
    <property type="evidence" value="ECO:0007669"/>
    <property type="project" value="UniProtKB-UniRule"/>
</dbReference>
<dbReference type="InterPro" id="IPR022965">
    <property type="entry name" value="Helicase_Hel308"/>
</dbReference>
<evidence type="ECO:0000256" key="10">
    <source>
        <dbReference type="HAMAP-Rule" id="MF_00442"/>
    </source>
</evidence>
<dbReference type="PROSITE" id="PS51194">
    <property type="entry name" value="HELICASE_CTER"/>
    <property type="match status" value="1"/>
</dbReference>
<evidence type="ECO:0000256" key="2">
    <source>
        <dbReference type="ARBA" id="ARBA00022763"/>
    </source>
</evidence>
<dbReference type="InterPro" id="IPR011545">
    <property type="entry name" value="DEAD/DEAH_box_helicase_dom"/>
</dbReference>
<dbReference type="SUPFAM" id="SSF46785">
    <property type="entry name" value="Winged helix' DNA-binding domain"/>
    <property type="match status" value="1"/>
</dbReference>
<feature type="domain" description="Helicase C-terminal" evidence="12">
    <location>
        <begin position="228"/>
        <end position="428"/>
    </location>
</feature>
<evidence type="ECO:0000256" key="8">
    <source>
        <dbReference type="ARBA" id="ARBA00023235"/>
    </source>
</evidence>
<keyword evidence="4 10" id="KW-0347">Helicase</keyword>
<comment type="subunit">
    <text evidence="10">Monomer.</text>
</comment>
<dbReference type="PANTHER" id="PTHR47961:SF10">
    <property type="entry name" value="ATP-DEPENDENT DNA HELICASE HEL308"/>
    <property type="match status" value="1"/>
</dbReference>
<evidence type="ECO:0000313" key="13">
    <source>
        <dbReference type="EMBL" id="BAP61103.1"/>
    </source>
</evidence>
<keyword evidence="1 10" id="KW-0547">Nucleotide-binding</keyword>
<evidence type="ECO:0000256" key="4">
    <source>
        <dbReference type="ARBA" id="ARBA00022806"/>
    </source>
</evidence>
<accession>A0A2Z5PFP6</accession>
<gene>
    <name evidence="10" type="primary">hel308</name>
    <name evidence="13" type="ORF">MMKA1_09860</name>
</gene>
<dbReference type="GO" id="GO:0043138">
    <property type="term" value="F:3'-5' DNA helicase activity"/>
    <property type="evidence" value="ECO:0007669"/>
    <property type="project" value="UniProtKB-UniRule"/>
</dbReference>
<dbReference type="CDD" id="cd18795">
    <property type="entry name" value="SF2_C_Ski2"/>
    <property type="match status" value="1"/>
</dbReference>
<evidence type="ECO:0000256" key="9">
    <source>
        <dbReference type="ARBA" id="ARBA00034617"/>
    </source>
</evidence>
<dbReference type="RefSeq" id="WP_119720940.1">
    <property type="nucleotide sequence ID" value="NZ_AP011526.1"/>
</dbReference>
<name>A0A2Z5PFP6_METMI</name>
<protein>
    <recommendedName>
        <fullName evidence="10">ATP-dependent DNA helicase Hel308</fullName>
        <ecNumber evidence="10">5.6.2.4</ecNumber>
    </recommendedName>
    <alternativeName>
        <fullName evidence="10">DNA 3'-5' helicase Hel308</fullName>
    </alternativeName>
</protein>
<dbReference type="CDD" id="cd18028">
    <property type="entry name" value="DEXHc_archSki2"/>
    <property type="match status" value="1"/>
</dbReference>
<keyword evidence="2 10" id="KW-0227">DNA damage</keyword>
<dbReference type="Gene3D" id="1.10.3380.30">
    <property type="match status" value="1"/>
</dbReference>
<dbReference type="EMBL" id="AP011526">
    <property type="protein sequence ID" value="BAP61103.1"/>
    <property type="molecule type" value="Genomic_DNA"/>
</dbReference>
<feature type="binding site" evidence="10">
    <location>
        <position position="19"/>
    </location>
    <ligand>
        <name>ATP</name>
        <dbReference type="ChEBI" id="CHEBI:30616"/>
    </ligand>
</feature>
<keyword evidence="6 10" id="KW-0238">DNA-binding</keyword>
<comment type="function">
    <text evidence="10">DNA-dependent ATPase and 3'-5' DNA helicase that may be involved in repair of stalled replication forks.</text>
</comment>
<dbReference type="Gene3D" id="1.10.150.20">
    <property type="entry name" value="5' to 3' exonuclease, C-terminal subdomain"/>
    <property type="match status" value="1"/>
</dbReference>
<sequence>MHVLDILKENKISELRPPQKKVIDEGLFDKTKNFLICIPTASGKTLIGEMALLNHILDENKNLTGKKGLFIVPLKALANEKFDEFKEKYEKYGIKVGLSIGDFDTKENLSKFHIIITTSEKLDSLMRHEVEWINDVSLAVIDEIHLIGDNDRGGTLEVILTKLKNLNAQIVGLSATIGNPEELSDWLNAKLIVDEWRPVELKKGIYFENELEFVKSPAKKIKQVSKNNITDLIVDSVEEKGSCLIFCNSKRNAVGEAKKHNLTKYLTRTEQHELNKLSEEILSILDTPTETCKALSECIKKGIAFHHAGLTYQHRKIVEDGFRNRLIKVICCTPTLSAGLNLPCRRAIVRDIKRYSQNGLVDIPRMEIQQCIGRAGRPGLDPYGEGIIYIKNERDSEKAYEILTGSVENIYSKLANQKVLRIHILGLISTGEINDGQNLVNFMKNTFYAYQFGNIGAVLLNVSEVVGFLEKNKFLETSVLKKTENTVRELSFDSSNNLVLDSKETSFDLANPDSKVEFRSTKLGKRISELYIDPMSSEIIIEELYELKKKCAQLDRSKIDQYLFYLISKTNEMRPLLRVRPNEELDLILEMDKFGIKDYSAENVEAFKNSKMFCDWVSEIPEEIILEKYGVEPGILRYKVEQAKWMIYSTKEIAKLINLDSSEIYKALMEMELRIEYGAKEELIELLKVKNIGRARSRKLHNAGIRSKNEINNNPEKIFELFGEKIGKKILGELGMKYGQQTLLNFN</sequence>
<dbReference type="PANTHER" id="PTHR47961">
    <property type="entry name" value="DNA POLYMERASE THETA, PUTATIVE (AFU_ORTHOLOGUE AFUA_1G05260)-RELATED"/>
    <property type="match status" value="1"/>
</dbReference>
<dbReference type="InterPro" id="IPR050474">
    <property type="entry name" value="Hel308_SKI2-like"/>
</dbReference>
<dbReference type="Gene3D" id="1.10.10.10">
    <property type="entry name" value="Winged helix-like DNA-binding domain superfamily/Winged helix DNA-binding domain"/>
    <property type="match status" value="1"/>
</dbReference>
<dbReference type="InterPro" id="IPR048772">
    <property type="entry name" value="Hel308-like_dom4"/>
</dbReference>
<dbReference type="GO" id="GO:0003677">
    <property type="term" value="F:DNA binding"/>
    <property type="evidence" value="ECO:0007669"/>
    <property type="project" value="UniProtKB-UniRule"/>
</dbReference>
<dbReference type="InterPro" id="IPR036390">
    <property type="entry name" value="WH_DNA-bd_sf"/>
</dbReference>
<dbReference type="InterPro" id="IPR001650">
    <property type="entry name" value="Helicase_C-like"/>
</dbReference>
<keyword evidence="3 10" id="KW-0378">Hydrolase</keyword>
<dbReference type="SMART" id="SM00487">
    <property type="entry name" value="DEXDc"/>
    <property type="match status" value="1"/>
</dbReference>
<dbReference type="GO" id="GO:0016887">
    <property type="term" value="F:ATP hydrolysis activity"/>
    <property type="evidence" value="ECO:0007669"/>
    <property type="project" value="RHEA"/>
</dbReference>
<dbReference type="SUPFAM" id="SSF158702">
    <property type="entry name" value="Sec63 N-terminal domain-like"/>
    <property type="match status" value="1"/>
</dbReference>
<evidence type="ECO:0000256" key="1">
    <source>
        <dbReference type="ARBA" id="ARBA00022741"/>
    </source>
</evidence>
<dbReference type="Pfam" id="PF00271">
    <property type="entry name" value="Helicase_C"/>
    <property type="match status" value="1"/>
</dbReference>
<evidence type="ECO:0000259" key="12">
    <source>
        <dbReference type="PROSITE" id="PS51194"/>
    </source>
</evidence>
<comment type="catalytic activity">
    <reaction evidence="10">
        <text>ATP + H2O = ADP + phosphate + H(+)</text>
        <dbReference type="Rhea" id="RHEA:13065"/>
        <dbReference type="ChEBI" id="CHEBI:15377"/>
        <dbReference type="ChEBI" id="CHEBI:15378"/>
        <dbReference type="ChEBI" id="CHEBI:30616"/>
        <dbReference type="ChEBI" id="CHEBI:43474"/>
        <dbReference type="ChEBI" id="CHEBI:456216"/>
        <dbReference type="EC" id="5.6.2.4"/>
    </reaction>
</comment>
<comment type="catalytic activity">
    <reaction evidence="9 10">
        <text>Couples ATP hydrolysis with the unwinding of duplex DNA by translocating in the 3'-5' direction.</text>
        <dbReference type="EC" id="5.6.2.4"/>
    </reaction>
</comment>
<dbReference type="AlphaFoldDB" id="A0A2Z5PFP6"/>
<dbReference type="InterPro" id="IPR027417">
    <property type="entry name" value="P-loop_NTPase"/>
</dbReference>
<feature type="domain" description="Helicase ATP-binding" evidence="11">
    <location>
        <begin position="25"/>
        <end position="195"/>
    </location>
</feature>
<dbReference type="Gene3D" id="3.40.50.300">
    <property type="entry name" value="P-loop containing nucleotide triphosphate hydrolases"/>
    <property type="match status" value="2"/>
</dbReference>
<dbReference type="EC" id="5.6.2.4" evidence="10"/>
<dbReference type="GO" id="GO:0005524">
    <property type="term" value="F:ATP binding"/>
    <property type="evidence" value="ECO:0007669"/>
    <property type="project" value="UniProtKB-UniRule"/>
</dbReference>
<proteinExistence type="inferred from homology"/>
<keyword evidence="5 10" id="KW-0067">ATP-binding</keyword>
<comment type="similarity">
    <text evidence="10">Belongs to the helicase family. Hel308 subfamily.</text>
</comment>
<dbReference type="KEGG" id="mmak:MMKA1_09860"/>
<dbReference type="InterPro" id="IPR036388">
    <property type="entry name" value="WH-like_DNA-bd_sf"/>
</dbReference>
<reference evidence="13 14" key="1">
    <citation type="submission" date="2009-06" db="EMBL/GenBank/DDBJ databases">
        <title>Molecular Evidence for Microbiologically Influenced Corrosion from genome of Methanogen.</title>
        <authorList>
            <person name="Ito N."/>
            <person name="Tsurumaru H."/>
            <person name="Shimizu A."/>
            <person name="Harada T."/>
            <person name="Hosoyama A."/>
            <person name="Horikawa H."/>
            <person name="Wakai S."/>
            <person name="Sasaki K."/>
            <person name="Nishijima K."/>
            <person name="Ataku H."/>
            <person name="Yamazaki J."/>
            <person name="Mise M."/>
            <person name="Yamazaki S."/>
            <person name="Tanikawa S."/>
            <person name="Harayama S."/>
            <person name="Fujita N."/>
        </authorList>
    </citation>
    <scope>NUCLEOTIDE SEQUENCE [LARGE SCALE GENOMIC DNA]</scope>
    <source>
        <strain evidence="14">KA1 ( NBRC 102054)</strain>
    </source>
</reference>
<dbReference type="SMART" id="SM00490">
    <property type="entry name" value="HELICc"/>
    <property type="match status" value="1"/>
</dbReference>
<dbReference type="InterPro" id="IPR014001">
    <property type="entry name" value="Helicase_ATP-bd"/>
</dbReference>
<dbReference type="GeneID" id="37875450"/>
<evidence type="ECO:0000256" key="7">
    <source>
        <dbReference type="ARBA" id="ARBA00023204"/>
    </source>
</evidence>
<evidence type="ECO:0000259" key="11">
    <source>
        <dbReference type="PROSITE" id="PS51192"/>
    </source>
</evidence>